<evidence type="ECO:0000313" key="8">
    <source>
        <dbReference type="EMBL" id="CAF3946102.1"/>
    </source>
</evidence>
<dbReference type="GO" id="GO:0005737">
    <property type="term" value="C:cytoplasm"/>
    <property type="evidence" value="ECO:0007669"/>
    <property type="project" value="UniProtKB-SubCell"/>
</dbReference>
<keyword evidence="2" id="KW-0963">Cytoplasm</keyword>
<comment type="caution">
    <text evidence="8">The sequence shown here is derived from an EMBL/GenBank/DDBJ whole genome shotgun (WGS) entry which is preliminary data.</text>
</comment>
<protein>
    <recommendedName>
        <fullName evidence="7">RZ-type domain-containing protein</fullName>
    </recommendedName>
</protein>
<evidence type="ECO:0000256" key="4">
    <source>
        <dbReference type="ARBA" id="ARBA00022771"/>
    </source>
</evidence>
<keyword evidence="3" id="KW-0479">Metal-binding</keyword>
<organism evidence="8 9">
    <name type="scientific">Rotaria sordida</name>
    <dbReference type="NCBI Taxonomy" id="392033"/>
    <lineage>
        <taxon>Eukaryota</taxon>
        <taxon>Metazoa</taxon>
        <taxon>Spiralia</taxon>
        <taxon>Gnathifera</taxon>
        <taxon>Rotifera</taxon>
        <taxon>Eurotatoria</taxon>
        <taxon>Bdelloidea</taxon>
        <taxon>Philodinida</taxon>
        <taxon>Philodinidae</taxon>
        <taxon>Rotaria</taxon>
    </lineage>
</organism>
<evidence type="ECO:0000256" key="2">
    <source>
        <dbReference type="ARBA" id="ARBA00022490"/>
    </source>
</evidence>
<dbReference type="GO" id="GO:0008270">
    <property type="term" value="F:zinc ion binding"/>
    <property type="evidence" value="ECO:0007669"/>
    <property type="project" value="UniProtKB-KW"/>
</dbReference>
<evidence type="ECO:0000259" key="7">
    <source>
        <dbReference type="Pfam" id="PF20173"/>
    </source>
</evidence>
<comment type="subcellular location">
    <subcellularLocation>
        <location evidence="1">Cytoplasm</location>
    </subcellularLocation>
</comment>
<keyword evidence="5" id="KW-0862">Zinc</keyword>
<keyword evidence="4" id="KW-0863">Zinc-finger</keyword>
<accession>A0A819KJL3</accession>
<keyword evidence="6" id="KW-0391">Immunity</keyword>
<gene>
    <name evidence="8" type="ORF">OTI717_LOCUS26127</name>
</gene>
<feature type="domain" description="RZ-type" evidence="7">
    <location>
        <begin position="680"/>
        <end position="722"/>
    </location>
</feature>
<proteinExistence type="predicted"/>
<evidence type="ECO:0000256" key="6">
    <source>
        <dbReference type="ARBA" id="ARBA00022859"/>
    </source>
</evidence>
<evidence type="ECO:0000256" key="5">
    <source>
        <dbReference type="ARBA" id="ARBA00022833"/>
    </source>
</evidence>
<evidence type="ECO:0000313" key="9">
    <source>
        <dbReference type="Proteomes" id="UP000663823"/>
    </source>
</evidence>
<name>A0A819KJL3_9BILA</name>
<dbReference type="Proteomes" id="UP000663823">
    <property type="component" value="Unassembled WGS sequence"/>
</dbReference>
<sequence length="1479" mass="176282">MTNDYLFQQYFHDQILLFLDQHKIQSLNVNFVLQLLHNYSTPEDKMKYFLVYRTELLQLLQVFENGACLLNNNEHEMMNLIDQSNFIMDEQNVKLPQRNLFTLLLTNDKVYYQILPQSSVTIFFDLSDGDPFIENSLMNLIHAIKGFHVIQNCNNITNLSTIYNRIVQGIKGLDRYLVNNLEELQPLISLVQAIELLARNSLETFQSVFSYISNNINTFQSCSLIHEFIRFLYNKICEDSDRDNQSINRTITKLEAELLRNWIIDHQSDYCQLLDMLNDDTNHLWKYGAKIMSYIDQKILRLYESVKNEHGKIKYNEIFIELENHLQKQKTCNKLMRIYTNYIYMNLKLTVRKSAINETLTEGYKYFEENFSQLQRLITQSSNTYLSLIGLIAWLKFYLELYAYALNEDSKSEIMQKIDQYLVNQSSDIALCSSLKLFIVKQMLYFTKDKNINHLRIVFKNRNVKWINEFLRQDAINNQILTIDMYLPFCSLSKDDYTNVNNILKCKSTERIKDLIIQCQTNNRLTYCFYLWFIQYYSQFYTNLTLIDKEYSTLIENDLKTNLELCFEPIGYHFILKLCKNFEITSYFYLHPEMNSEQVHYRLLALNIFVLFLTSRSSLPNDHTFMSSLLFDETNKMPHNYVQHINKRCLLGLYVEDRVVKQMLYVKQFVQDRLETNQIFMEDGRFIYQCSKDCFYTYFFDNCGAPVARARCPWCNAEIGARAPHVLLKRSPPQIQRSIQEGFQFINEYIRNHNNIDRYGYHNSTTAEHSTVNDKSDHLNKPISFRLLHMFTHSMLILLYEMQYLSEADLIELTKNKIHTTSVNIYLKNHFENDCQLIYEILNNRDQTGHMWLYKVFNHSLDILQLSGILNTNASIVHFEKQFEETVVFSHIESVITEIDEYKSIYTQYVRQKKLEELNDFIDELVENEEKYPLLQYLNVTNTQCTIEDFNSKFQITVRDTNLYYPITNFIFQRLDEFQNIKHLYPIVRFTNYLLEKFNHRITRNDAATYPIAFYLNNTKENSDERDQHLFRQLFDDFKEAWFQLKLNEVAYGCQIRSFHLDPDSKNNFKQDTKLAYVLLNTSKDDSSIILAGCLVKLAEYQNNIVGHFRQKVIKNNNENVKQRQLQTIQNVKKEQLFHMDSDKFLHLLYDDGFVIDCSYGRSKSIVYDFDEIEIKLKHLIEHLCDFDVTKFRFLNYQHELFNEDATLITDIRNRIPQESLTNDDRAKLHLLLANMKPDAILDHIGSLDYIFTYLRNLISDDNTMTIQVFIEKYIKHNRNILRQQQLFSAIQIKHIISLYELIEEIVFDKIMKNYIKQELDEISFTQEEIQQVIEQFSKETYLNEKMSQTMRDINIWITVLKRLIIRILIPIVDLTIPIEMYLQRSDLWNDNINENDLDNMKIGSNIMLKHAYVIFKNLNEKVDDGQKKQDDMQDSNTSEENQNLNQVIWHERQYGRQNITVNNTTTVAIDQTRRKKAR</sequence>
<evidence type="ECO:0000256" key="3">
    <source>
        <dbReference type="ARBA" id="ARBA00022723"/>
    </source>
</evidence>
<evidence type="ECO:0000256" key="1">
    <source>
        <dbReference type="ARBA" id="ARBA00004496"/>
    </source>
</evidence>
<dbReference type="EMBL" id="CAJOAX010005387">
    <property type="protein sequence ID" value="CAF3946102.1"/>
    <property type="molecule type" value="Genomic_DNA"/>
</dbReference>
<dbReference type="Pfam" id="PF20173">
    <property type="entry name" value="ZnF_RZ-type"/>
    <property type="match status" value="1"/>
</dbReference>
<dbReference type="GO" id="GO:0002376">
    <property type="term" value="P:immune system process"/>
    <property type="evidence" value="ECO:0007669"/>
    <property type="project" value="UniProtKB-KW"/>
</dbReference>
<dbReference type="InterPro" id="IPR046439">
    <property type="entry name" value="ZF_RZ_dom"/>
</dbReference>
<reference evidence="8" key="1">
    <citation type="submission" date="2021-02" db="EMBL/GenBank/DDBJ databases">
        <authorList>
            <person name="Nowell W R."/>
        </authorList>
    </citation>
    <scope>NUCLEOTIDE SEQUENCE</scope>
</reference>